<feature type="compositionally biased region" description="Low complexity" evidence="2">
    <location>
        <begin position="520"/>
        <end position="532"/>
    </location>
</feature>
<feature type="region of interest" description="Disordered" evidence="2">
    <location>
        <begin position="607"/>
        <end position="631"/>
    </location>
</feature>
<feature type="signal peptide" evidence="3">
    <location>
        <begin position="1"/>
        <end position="15"/>
    </location>
</feature>
<keyword evidence="3" id="KW-0732">Signal</keyword>
<name>A0A8J2SQ28_9STRA</name>
<sequence length="674" mass="73732">MRNLSLLALVAAARAQDTDHNCVEALHLGVRRYHLWRPRAHGVCGHAPVVVVLIHGFGGTPLRAWARTAKLVQSRGWAAAAPYGHHKSWNGGACCGDAAKQNLDDVGFLQKLVEDVRDRTGADRVFGAGFSNGGYMVSKAAHLFDGISPWGGHQTHLNTTRPTPITMHHGLKDGVVKVTGCCSGAKCCCNIDERSDECVHFFGVYERWLRVNRCASYNVVESTHATCRVGVSCRANTTACLHKTMAHTFNDLARPSSNDMRGPSVVDVLDFFSNTPARHHHRHRHLHRRRGIHPVFGPARGLFRGPPLAPTSNGERYGAARRTFDGDDDDALRATVAALRVEIDALRSAQRDLRAANERLRLELVAQKRNATELAEEVAKRERLRRGAKAEVRQLRDLSTAPAAAPVAPPSVPPAAVPVYPRQPPPAAYAPPAAPAYPARPPPAAPAPYAPPTAAPRPYRAPGFGPTPYQKPRITTPENSVAGAFEARNRAAAELRRRTFAPKPRNNLQTGLRSPERRAPTTTLTPRTTTPRKLVPEYQQPPKPRNLSRRPPAESFRKRVAKGSTLYQQLQMEHARRSGAVKPLAPLPSQDTNRDGMVLPFESDVWGFTPPSDPNKHVEESSKSGRTRGSTILANMAGGSDVYRDARLAYVRSQQRGVVEEADDDDEAAAVVEL</sequence>
<proteinExistence type="predicted"/>
<evidence type="ECO:0008006" key="6">
    <source>
        <dbReference type="Google" id="ProtNLM"/>
    </source>
</evidence>
<feature type="region of interest" description="Disordered" evidence="2">
    <location>
        <begin position="572"/>
        <end position="594"/>
    </location>
</feature>
<accession>A0A8J2SQ28</accession>
<evidence type="ECO:0000256" key="3">
    <source>
        <dbReference type="SAM" id="SignalP"/>
    </source>
</evidence>
<feature type="compositionally biased region" description="Pro residues" evidence="2">
    <location>
        <begin position="444"/>
        <end position="455"/>
    </location>
</feature>
<protein>
    <recommendedName>
        <fullName evidence="6">Feruloyl esterase</fullName>
    </recommendedName>
</protein>
<feature type="compositionally biased region" description="Basic and acidic residues" evidence="2">
    <location>
        <begin position="614"/>
        <end position="623"/>
    </location>
</feature>
<gene>
    <name evidence="4" type="ORF">PECAL_3P21300</name>
</gene>
<feature type="region of interest" description="Disordered" evidence="2">
    <location>
        <begin position="444"/>
        <end position="481"/>
    </location>
</feature>
<feature type="chain" id="PRO_5035159136" description="Feruloyl esterase" evidence="3">
    <location>
        <begin position="16"/>
        <end position="674"/>
    </location>
</feature>
<evidence type="ECO:0000256" key="2">
    <source>
        <dbReference type="SAM" id="MobiDB-lite"/>
    </source>
</evidence>
<evidence type="ECO:0000313" key="5">
    <source>
        <dbReference type="Proteomes" id="UP000789595"/>
    </source>
</evidence>
<dbReference type="SUPFAM" id="SSF53474">
    <property type="entry name" value="alpha/beta-Hydrolases"/>
    <property type="match status" value="1"/>
</dbReference>
<dbReference type="EMBL" id="CAKKNE010000003">
    <property type="protein sequence ID" value="CAH0372151.1"/>
    <property type="molecule type" value="Genomic_DNA"/>
</dbReference>
<dbReference type="Gene3D" id="3.40.50.1820">
    <property type="entry name" value="alpha/beta hydrolase"/>
    <property type="match status" value="1"/>
</dbReference>
<dbReference type="AlphaFoldDB" id="A0A8J2SQ28"/>
<evidence type="ECO:0000313" key="4">
    <source>
        <dbReference type="EMBL" id="CAH0372151.1"/>
    </source>
</evidence>
<feature type="coiled-coil region" evidence="1">
    <location>
        <begin position="339"/>
        <end position="377"/>
    </location>
</feature>
<reference evidence="4" key="1">
    <citation type="submission" date="2021-11" db="EMBL/GenBank/DDBJ databases">
        <authorList>
            <consortium name="Genoscope - CEA"/>
            <person name="William W."/>
        </authorList>
    </citation>
    <scope>NUCLEOTIDE SEQUENCE</scope>
</reference>
<feature type="region of interest" description="Disordered" evidence="2">
    <location>
        <begin position="495"/>
        <end position="558"/>
    </location>
</feature>
<keyword evidence="5" id="KW-1185">Reference proteome</keyword>
<keyword evidence="1" id="KW-0175">Coiled coil</keyword>
<evidence type="ECO:0000256" key="1">
    <source>
        <dbReference type="SAM" id="Coils"/>
    </source>
</evidence>
<organism evidence="4 5">
    <name type="scientific">Pelagomonas calceolata</name>
    <dbReference type="NCBI Taxonomy" id="35677"/>
    <lineage>
        <taxon>Eukaryota</taxon>
        <taxon>Sar</taxon>
        <taxon>Stramenopiles</taxon>
        <taxon>Ochrophyta</taxon>
        <taxon>Pelagophyceae</taxon>
        <taxon>Pelagomonadales</taxon>
        <taxon>Pelagomonadaceae</taxon>
        <taxon>Pelagomonas</taxon>
    </lineage>
</organism>
<dbReference type="Proteomes" id="UP000789595">
    <property type="component" value="Unassembled WGS sequence"/>
</dbReference>
<comment type="caution">
    <text evidence="4">The sequence shown here is derived from an EMBL/GenBank/DDBJ whole genome shotgun (WGS) entry which is preliminary data.</text>
</comment>
<dbReference type="InterPro" id="IPR029058">
    <property type="entry name" value="AB_hydrolase_fold"/>
</dbReference>